<keyword evidence="7" id="KW-1185">Reference proteome</keyword>
<evidence type="ECO:0000256" key="2">
    <source>
        <dbReference type="ARBA" id="ARBA00022525"/>
    </source>
</evidence>
<evidence type="ECO:0000256" key="4">
    <source>
        <dbReference type="PROSITE-ProRule" id="PRU00276"/>
    </source>
</evidence>
<dbReference type="Proteomes" id="UP000018936">
    <property type="component" value="Unassembled WGS sequence"/>
</dbReference>
<organism evidence="6 7">
    <name type="scientific">Ophiophagus hannah</name>
    <name type="common">King cobra</name>
    <name type="synonym">Naja hannah</name>
    <dbReference type="NCBI Taxonomy" id="8665"/>
    <lineage>
        <taxon>Eukaryota</taxon>
        <taxon>Metazoa</taxon>
        <taxon>Chordata</taxon>
        <taxon>Craniata</taxon>
        <taxon>Vertebrata</taxon>
        <taxon>Euteleostomi</taxon>
        <taxon>Lepidosauria</taxon>
        <taxon>Squamata</taxon>
        <taxon>Bifurcata</taxon>
        <taxon>Unidentata</taxon>
        <taxon>Episquamata</taxon>
        <taxon>Toxicofera</taxon>
        <taxon>Serpentes</taxon>
        <taxon>Colubroidea</taxon>
        <taxon>Elapidae</taxon>
        <taxon>Elapinae</taxon>
        <taxon>Ophiophagus</taxon>
    </lineage>
</organism>
<dbReference type="GO" id="GO:0006508">
    <property type="term" value="P:proteolysis"/>
    <property type="evidence" value="ECO:0007669"/>
    <property type="project" value="InterPro"/>
</dbReference>
<dbReference type="Gene3D" id="3.40.390.10">
    <property type="entry name" value="Collagenase (Catalytic Domain)"/>
    <property type="match status" value="1"/>
</dbReference>
<dbReference type="GO" id="GO:0005178">
    <property type="term" value="F:integrin binding"/>
    <property type="evidence" value="ECO:0007669"/>
    <property type="project" value="TreeGrafter"/>
</dbReference>
<dbReference type="InterPro" id="IPR002870">
    <property type="entry name" value="Peptidase_M12B_N"/>
</dbReference>
<keyword evidence="2" id="KW-0964">Secreted</keyword>
<dbReference type="PANTHER" id="PTHR11905:SF130">
    <property type="entry name" value="DISINTEGRIN AND METALLOPROTEINASE DOMAIN-CONTAINING PROTEIN 15"/>
    <property type="match status" value="1"/>
</dbReference>
<dbReference type="InterPro" id="IPR001590">
    <property type="entry name" value="Peptidase_M12B"/>
</dbReference>
<gene>
    <name evidence="6" type="ORF">L345_14799</name>
</gene>
<feature type="domain" description="Peptidase M12B" evidence="5">
    <location>
        <begin position="170"/>
        <end position="233"/>
    </location>
</feature>
<dbReference type="InterPro" id="IPR024079">
    <property type="entry name" value="MetalloPept_cat_dom_sf"/>
</dbReference>
<reference evidence="6 7" key="1">
    <citation type="journal article" date="2013" name="Proc. Natl. Acad. Sci. U.S.A.">
        <title>The king cobra genome reveals dynamic gene evolution and adaptation in the snake venom system.</title>
        <authorList>
            <person name="Vonk F.J."/>
            <person name="Casewell N.R."/>
            <person name="Henkel C.V."/>
            <person name="Heimberg A.M."/>
            <person name="Jansen H.J."/>
            <person name="McCleary R.J."/>
            <person name="Kerkkamp H.M."/>
            <person name="Vos R.A."/>
            <person name="Guerreiro I."/>
            <person name="Calvete J.J."/>
            <person name="Wuster W."/>
            <person name="Woods A.E."/>
            <person name="Logan J.M."/>
            <person name="Harrison R.A."/>
            <person name="Castoe T.A."/>
            <person name="de Koning A.P."/>
            <person name="Pollock D.D."/>
            <person name="Yandell M."/>
            <person name="Calderon D."/>
            <person name="Renjifo C."/>
            <person name="Currier R.B."/>
            <person name="Salgado D."/>
            <person name="Pla D."/>
            <person name="Sanz L."/>
            <person name="Hyder A.S."/>
            <person name="Ribeiro J.M."/>
            <person name="Arntzen J.W."/>
            <person name="van den Thillart G.E."/>
            <person name="Boetzer M."/>
            <person name="Pirovano W."/>
            <person name="Dirks R.P."/>
            <person name="Spaink H.P."/>
            <person name="Duboule D."/>
            <person name="McGlinn E."/>
            <person name="Kini R.M."/>
            <person name="Richardson M.K."/>
        </authorList>
    </citation>
    <scope>NUCLEOTIDE SEQUENCE</scope>
    <source>
        <tissue evidence="6">Blood</tissue>
    </source>
</reference>
<sequence>MLRQRMAFVTVQRKRIILRARRRKRVVSKPQRASPARFPARLQLAFEVEGEGLLLDLAQNQELMMGGSGLTYYLPNGTRTVHPADPEGNCCYRGSIQGYPDSWASVCVCSGVRSYSLESTPDGQTRAYRLEGTKPPTGVCTRSRYIHPPPESKRVKREAEIEHGYVELVIVADYAEFYRVLGLRVALVGAEVWNNGNRVSTNGSTKEILQRFLEWREKDLLPQIPHDNVQLIV</sequence>
<evidence type="ECO:0000313" key="7">
    <source>
        <dbReference type="Proteomes" id="UP000018936"/>
    </source>
</evidence>
<dbReference type="SUPFAM" id="SSF55486">
    <property type="entry name" value="Metalloproteases ('zincins'), catalytic domain"/>
    <property type="match status" value="1"/>
</dbReference>
<comment type="caution">
    <text evidence="4">Lacks conserved residue(s) required for the propagation of feature annotation.</text>
</comment>
<feature type="non-terminal residue" evidence="6">
    <location>
        <position position="1"/>
    </location>
</feature>
<evidence type="ECO:0000259" key="5">
    <source>
        <dbReference type="PROSITE" id="PS50215"/>
    </source>
</evidence>
<evidence type="ECO:0000256" key="1">
    <source>
        <dbReference type="ARBA" id="ARBA00004613"/>
    </source>
</evidence>
<dbReference type="OrthoDB" id="5951731at2759"/>
<dbReference type="Pfam" id="PF01421">
    <property type="entry name" value="Reprolysin"/>
    <property type="match status" value="1"/>
</dbReference>
<dbReference type="GO" id="GO:0045087">
    <property type="term" value="P:innate immune response"/>
    <property type="evidence" value="ECO:0007669"/>
    <property type="project" value="TreeGrafter"/>
</dbReference>
<protein>
    <recommendedName>
        <fullName evidence="5">Peptidase M12B domain-containing protein</fullName>
    </recommendedName>
</protein>
<comment type="subcellular location">
    <subcellularLocation>
        <location evidence="1">Secreted</location>
    </subcellularLocation>
</comment>
<dbReference type="PROSITE" id="PS50215">
    <property type="entry name" value="ADAM_MEPRO"/>
    <property type="match status" value="1"/>
</dbReference>
<proteinExistence type="predicted"/>
<dbReference type="PANTHER" id="PTHR11905">
    <property type="entry name" value="ADAM A DISINTEGRIN AND METALLOPROTEASE DOMAIN"/>
    <property type="match status" value="1"/>
</dbReference>
<dbReference type="GO" id="GO:0004222">
    <property type="term" value="F:metalloendopeptidase activity"/>
    <property type="evidence" value="ECO:0007669"/>
    <property type="project" value="InterPro"/>
</dbReference>
<evidence type="ECO:0000256" key="3">
    <source>
        <dbReference type="ARBA" id="ARBA00023157"/>
    </source>
</evidence>
<evidence type="ECO:0000313" key="6">
    <source>
        <dbReference type="EMBL" id="ETE59470.1"/>
    </source>
</evidence>
<keyword evidence="3" id="KW-1015">Disulfide bond</keyword>
<dbReference type="EMBL" id="AZIM01005554">
    <property type="protein sequence ID" value="ETE59470.1"/>
    <property type="molecule type" value="Genomic_DNA"/>
</dbReference>
<dbReference type="Pfam" id="PF01562">
    <property type="entry name" value="Pep_M12B_propep"/>
    <property type="match status" value="1"/>
</dbReference>
<dbReference type="AlphaFoldDB" id="V8NBM4"/>
<name>V8NBM4_OPHHA</name>
<accession>V8NBM4</accession>
<comment type="caution">
    <text evidence="6">The sequence shown here is derived from an EMBL/GenBank/DDBJ whole genome shotgun (WGS) entry which is preliminary data.</text>
</comment>
<dbReference type="GO" id="GO:0005615">
    <property type="term" value="C:extracellular space"/>
    <property type="evidence" value="ECO:0007669"/>
    <property type="project" value="TreeGrafter"/>
</dbReference>
<dbReference type="GO" id="GO:0007229">
    <property type="term" value="P:integrin-mediated signaling pathway"/>
    <property type="evidence" value="ECO:0007669"/>
    <property type="project" value="TreeGrafter"/>
</dbReference>